<evidence type="ECO:0000313" key="3">
    <source>
        <dbReference type="EMBL" id="QLB41029.1"/>
    </source>
</evidence>
<dbReference type="CDD" id="cd07534">
    <property type="entry name" value="HAD_CAP"/>
    <property type="match status" value="1"/>
</dbReference>
<feature type="chain" id="PRO_5032676786" evidence="2">
    <location>
        <begin position="22"/>
        <end position="274"/>
    </location>
</feature>
<dbReference type="PROSITE" id="PS51257">
    <property type="entry name" value="PROKAR_LIPOPROTEIN"/>
    <property type="match status" value="1"/>
</dbReference>
<sequence length="274" mass="31120">MKHLKYSAISLTALFVLTACTHTGQKNNEQHHQMVLQEQATLGVNWVQQSGEYQALAYQAFNTAKVAFDQAKVKKGKKKAVVVDLDETMVDNSPYAGWQVKNHKPFDSESWTRWVNARQTGAIAGAVEFNNYVNSHKGTVFYVSNRKDSNEKIATIDNMKKLGFNGVSEQTLFLKKDKSNKTPRFEEIEKQGYEIVLYLGDNLNDFGDATYRKSNTERRAFVAENSKLFGSKFIILPNPTYGDWEGALNKDYYKGNAESRINIRHNAIKAWNGQ</sequence>
<protein>
    <submittedName>
        <fullName evidence="3">5'-nucleotidase, lipoprotein e(P4) family</fullName>
    </submittedName>
</protein>
<dbReference type="RefSeq" id="WP_176810206.1">
    <property type="nucleotide sequence ID" value="NZ_CP055306.1"/>
</dbReference>
<dbReference type="NCBIfam" id="TIGR01533">
    <property type="entry name" value="lipo_e_P4"/>
    <property type="match status" value="1"/>
</dbReference>
<dbReference type="PANTHER" id="PTHR31284:SF10">
    <property type="entry name" value="ACID PHOSPHATASE-LIKE PROTEIN"/>
    <property type="match status" value="1"/>
</dbReference>
<accession>A0A7D5HTX4</accession>
<keyword evidence="4" id="KW-1185">Reference proteome</keyword>
<dbReference type="AlphaFoldDB" id="A0A7D5HTX4"/>
<dbReference type="SFLD" id="SFLDS00003">
    <property type="entry name" value="Haloacid_Dehalogenase"/>
    <property type="match status" value="1"/>
</dbReference>
<proteinExistence type="predicted"/>
<dbReference type="PIRSF" id="PIRSF019271">
    <property type="entry name" value="Acid_Ptase_C"/>
    <property type="match status" value="1"/>
</dbReference>
<dbReference type="SFLD" id="SFLDG01125">
    <property type="entry name" value="C1.1:_Acid_Phosphatase_Like"/>
    <property type="match status" value="1"/>
</dbReference>
<dbReference type="Proteomes" id="UP000509660">
    <property type="component" value="Chromosome"/>
</dbReference>
<evidence type="ECO:0000256" key="1">
    <source>
        <dbReference type="ARBA" id="ARBA00022729"/>
    </source>
</evidence>
<evidence type="ECO:0000256" key="2">
    <source>
        <dbReference type="SAM" id="SignalP"/>
    </source>
</evidence>
<dbReference type="EMBL" id="CP055306">
    <property type="protein sequence ID" value="QLB41029.1"/>
    <property type="molecule type" value="Genomic_DNA"/>
</dbReference>
<evidence type="ECO:0000313" key="4">
    <source>
        <dbReference type="Proteomes" id="UP000509660"/>
    </source>
</evidence>
<dbReference type="SUPFAM" id="SSF56784">
    <property type="entry name" value="HAD-like"/>
    <property type="match status" value="1"/>
</dbReference>
<dbReference type="InterPro" id="IPR006423">
    <property type="entry name" value="Lipo_e_P4"/>
</dbReference>
<dbReference type="PANTHER" id="PTHR31284">
    <property type="entry name" value="ACID PHOSPHATASE-LIKE PROTEIN"/>
    <property type="match status" value="1"/>
</dbReference>
<reference evidence="3 4" key="1">
    <citation type="submission" date="2020-06" db="EMBL/GenBank/DDBJ databases">
        <title>Mannheimia pernigra sp. nov. isolated from bovine respiratory tract.</title>
        <authorList>
            <person name="Kuhnert P."/>
            <person name="Akarsu-Egger H."/>
        </authorList>
    </citation>
    <scope>NUCLEOTIDE SEQUENCE [LARGE SCALE GENOMIC DNA]</scope>
    <source>
        <strain evidence="3 4">BNO311</strain>
    </source>
</reference>
<dbReference type="InterPro" id="IPR005519">
    <property type="entry name" value="Acid_phosphat_B-like"/>
</dbReference>
<keyword evidence="3" id="KW-0449">Lipoprotein</keyword>
<dbReference type="InterPro" id="IPR036412">
    <property type="entry name" value="HAD-like_sf"/>
</dbReference>
<gene>
    <name evidence="3" type="ORF">HV559_09220</name>
</gene>
<name>A0A7D5HTX4_9PAST</name>
<feature type="signal peptide" evidence="2">
    <location>
        <begin position="1"/>
        <end position="21"/>
    </location>
</feature>
<dbReference type="GO" id="GO:0009279">
    <property type="term" value="C:cell outer membrane"/>
    <property type="evidence" value="ECO:0007669"/>
    <property type="project" value="InterPro"/>
</dbReference>
<organism evidence="3 4">
    <name type="scientific">Mannheimia pernigra</name>
    <dbReference type="NCBI Taxonomy" id="111844"/>
    <lineage>
        <taxon>Bacteria</taxon>
        <taxon>Pseudomonadati</taxon>
        <taxon>Pseudomonadota</taxon>
        <taxon>Gammaproteobacteria</taxon>
        <taxon>Pasteurellales</taxon>
        <taxon>Pasteurellaceae</taxon>
        <taxon>Mannheimia</taxon>
    </lineage>
</organism>
<keyword evidence="1 2" id="KW-0732">Signal</keyword>
<dbReference type="Pfam" id="PF03767">
    <property type="entry name" value="Acid_phosphat_B"/>
    <property type="match status" value="1"/>
</dbReference>
<dbReference type="InterPro" id="IPR023214">
    <property type="entry name" value="HAD_sf"/>
</dbReference>
<dbReference type="Gene3D" id="3.40.50.1000">
    <property type="entry name" value="HAD superfamily/HAD-like"/>
    <property type="match status" value="1"/>
</dbReference>